<gene>
    <name evidence="1" type="ORF">GCM10007276_20580</name>
</gene>
<dbReference type="SUPFAM" id="SSF52540">
    <property type="entry name" value="P-loop containing nucleoside triphosphate hydrolases"/>
    <property type="match status" value="1"/>
</dbReference>
<sequence>MARVPPRQLVLDLALAPRYGADDYLVTASIAPAHDLVMGWPRWPGPALLLCGPEGAGKSHLAAVWAENAAADVYAASELDMASLDAAAGGSRFVVENIDAADVSETALFHLLNLARERPFSVLLTSRRGPDATWPRLKDLSSRLRALPVARIAPPDDALVRAVLVKLFDDRQLIVDEGVVDYIARRIERSIGAARHVVGNIDRESLAANRRITRAVAAAVLERLETDKDL</sequence>
<dbReference type="InterPro" id="IPR027417">
    <property type="entry name" value="P-loop_NTPase"/>
</dbReference>
<dbReference type="RefSeq" id="WP_188409630.1">
    <property type="nucleotide sequence ID" value="NZ_BMCP01000002.1"/>
</dbReference>
<reference evidence="1" key="2">
    <citation type="submission" date="2020-09" db="EMBL/GenBank/DDBJ databases">
        <authorList>
            <person name="Sun Q."/>
            <person name="Sedlacek I."/>
        </authorList>
    </citation>
    <scope>NUCLEOTIDE SEQUENCE</scope>
    <source>
        <strain evidence="1">CCM 7684</strain>
    </source>
</reference>
<dbReference type="PANTHER" id="PTHR30050">
    <property type="entry name" value="CHROMOSOMAL REPLICATION INITIATOR PROTEIN DNAA"/>
    <property type="match status" value="1"/>
</dbReference>
<proteinExistence type="predicted"/>
<accession>A0A8J2YHP3</accession>
<dbReference type="GO" id="GO:0003688">
    <property type="term" value="F:DNA replication origin binding"/>
    <property type="evidence" value="ECO:0007669"/>
    <property type="project" value="TreeGrafter"/>
</dbReference>
<name>A0A8J2YHP3_9RHOB</name>
<evidence type="ECO:0000313" key="1">
    <source>
        <dbReference type="EMBL" id="GGE43188.1"/>
    </source>
</evidence>
<dbReference type="Proteomes" id="UP000602745">
    <property type="component" value="Unassembled WGS sequence"/>
</dbReference>
<dbReference type="GO" id="GO:0006270">
    <property type="term" value="P:DNA replication initiation"/>
    <property type="evidence" value="ECO:0007669"/>
    <property type="project" value="TreeGrafter"/>
</dbReference>
<dbReference type="GO" id="GO:0005886">
    <property type="term" value="C:plasma membrane"/>
    <property type="evidence" value="ECO:0007669"/>
    <property type="project" value="TreeGrafter"/>
</dbReference>
<dbReference type="EMBL" id="BMCP01000002">
    <property type="protein sequence ID" value="GGE43188.1"/>
    <property type="molecule type" value="Genomic_DNA"/>
</dbReference>
<evidence type="ECO:0000313" key="2">
    <source>
        <dbReference type="Proteomes" id="UP000602745"/>
    </source>
</evidence>
<dbReference type="PANTHER" id="PTHR30050:SF5">
    <property type="entry name" value="DNAA REGULATORY INACTIVATOR HDA"/>
    <property type="match status" value="1"/>
</dbReference>
<protein>
    <submittedName>
        <fullName evidence="1">Chromosomal replication initiator protein DnaA</fullName>
    </submittedName>
</protein>
<organism evidence="1 2">
    <name type="scientific">Agaricicola taiwanensis</name>
    <dbReference type="NCBI Taxonomy" id="591372"/>
    <lineage>
        <taxon>Bacteria</taxon>
        <taxon>Pseudomonadati</taxon>
        <taxon>Pseudomonadota</taxon>
        <taxon>Alphaproteobacteria</taxon>
        <taxon>Rhodobacterales</taxon>
        <taxon>Paracoccaceae</taxon>
        <taxon>Agaricicola</taxon>
    </lineage>
</organism>
<comment type="caution">
    <text evidence="1">The sequence shown here is derived from an EMBL/GenBank/DDBJ whole genome shotgun (WGS) entry which is preliminary data.</text>
</comment>
<keyword evidence="2" id="KW-1185">Reference proteome</keyword>
<dbReference type="Gene3D" id="3.40.50.300">
    <property type="entry name" value="P-loop containing nucleotide triphosphate hydrolases"/>
    <property type="match status" value="1"/>
</dbReference>
<dbReference type="Gene3D" id="1.10.8.60">
    <property type="match status" value="1"/>
</dbReference>
<dbReference type="AlphaFoldDB" id="A0A8J2YHP3"/>
<reference evidence="1" key="1">
    <citation type="journal article" date="2014" name="Int. J. Syst. Evol. Microbiol.">
        <title>Complete genome sequence of Corynebacterium casei LMG S-19264T (=DSM 44701T), isolated from a smear-ripened cheese.</title>
        <authorList>
            <consortium name="US DOE Joint Genome Institute (JGI-PGF)"/>
            <person name="Walter F."/>
            <person name="Albersmeier A."/>
            <person name="Kalinowski J."/>
            <person name="Ruckert C."/>
        </authorList>
    </citation>
    <scope>NUCLEOTIDE SEQUENCE</scope>
    <source>
        <strain evidence="1">CCM 7684</strain>
    </source>
</reference>